<dbReference type="RefSeq" id="XP_039242102.1">
    <property type="nucleotide sequence ID" value="XM_039386168.1"/>
</dbReference>
<reference evidence="3" key="1">
    <citation type="submission" date="2025-08" db="UniProtKB">
        <authorList>
            <consortium name="RefSeq"/>
        </authorList>
    </citation>
    <scope>IDENTIFICATION</scope>
    <source>
        <tissue evidence="3">Muscle</tissue>
    </source>
</reference>
<dbReference type="PANTHER" id="PTHR18881:SF3">
    <property type="entry name" value="POLYAMINE-MODULATED FACTOR 1-BINDING PROTEIN 1"/>
    <property type="match status" value="1"/>
</dbReference>
<feature type="region of interest" description="Disordered" evidence="1">
    <location>
        <begin position="321"/>
        <end position="348"/>
    </location>
</feature>
<feature type="compositionally biased region" description="Polar residues" evidence="1">
    <location>
        <begin position="254"/>
        <end position="269"/>
    </location>
</feature>
<dbReference type="GeneID" id="113994402"/>
<protein>
    <submittedName>
        <fullName evidence="3">Protein Daple-like isoform X1</fullName>
    </submittedName>
</protein>
<evidence type="ECO:0000313" key="3">
    <source>
        <dbReference type="RefSeq" id="XP_039242102.1"/>
    </source>
</evidence>
<feature type="region of interest" description="Disordered" evidence="1">
    <location>
        <begin position="28"/>
        <end position="54"/>
    </location>
</feature>
<evidence type="ECO:0000256" key="1">
    <source>
        <dbReference type="SAM" id="MobiDB-lite"/>
    </source>
</evidence>
<dbReference type="InParanoid" id="A0A7R5KYL5"/>
<evidence type="ECO:0000313" key="2">
    <source>
        <dbReference type="Proteomes" id="UP000504627"/>
    </source>
</evidence>
<feature type="compositionally biased region" description="Basic and acidic residues" evidence="1">
    <location>
        <begin position="326"/>
        <end position="338"/>
    </location>
</feature>
<dbReference type="PANTHER" id="PTHR18881">
    <property type="entry name" value="POLYAMINE-MODULATED FACTOR 1-BINDING PROTEIN 1-RELATED"/>
    <property type="match status" value="1"/>
</dbReference>
<proteinExistence type="predicted"/>
<accession>A0A7R5KYL5</accession>
<dbReference type="GO" id="GO:0007283">
    <property type="term" value="P:spermatogenesis"/>
    <property type="evidence" value="ECO:0007669"/>
    <property type="project" value="TreeGrafter"/>
</dbReference>
<dbReference type="AlphaFoldDB" id="A0A7R5KYL5"/>
<organism evidence="2 3">
    <name type="scientific">Pipra filicauda</name>
    <name type="common">Wire-tailed manakin</name>
    <dbReference type="NCBI Taxonomy" id="649802"/>
    <lineage>
        <taxon>Eukaryota</taxon>
        <taxon>Metazoa</taxon>
        <taxon>Chordata</taxon>
        <taxon>Craniata</taxon>
        <taxon>Vertebrata</taxon>
        <taxon>Euteleostomi</taxon>
        <taxon>Archelosauria</taxon>
        <taxon>Archosauria</taxon>
        <taxon>Dinosauria</taxon>
        <taxon>Saurischia</taxon>
        <taxon>Theropoda</taxon>
        <taxon>Coelurosauria</taxon>
        <taxon>Aves</taxon>
        <taxon>Neognathae</taxon>
        <taxon>Neoaves</taxon>
        <taxon>Telluraves</taxon>
        <taxon>Australaves</taxon>
        <taxon>Passeriformes</taxon>
        <taxon>Pipridae</taxon>
        <taxon>Pipra</taxon>
    </lineage>
</organism>
<dbReference type="InterPro" id="IPR037391">
    <property type="entry name" value="PMF1-bd"/>
</dbReference>
<feature type="compositionally biased region" description="Basic and acidic residues" evidence="1">
    <location>
        <begin position="237"/>
        <end position="247"/>
    </location>
</feature>
<feature type="region of interest" description="Disordered" evidence="1">
    <location>
        <begin position="237"/>
        <end position="280"/>
    </location>
</feature>
<sequence>MAQEDRGENWLPGAEETIPELRDSIQQLQQETEAWQPQSQRQSLVLEPQPGEPRVCQDTQQQELEPAEVLATIQALQRDLDFCRDVNRKRLAQLQQQECEMEQEHQDLVSLMQQCQVLIDKVSDAPLHLKDQAVQTEVTSNMAAHSHSVTSHNIPVESRKPLEQLGTQENQGPQHSPAQLQEQLGATEAQKQQSLHQLSGAEETIQGPHQEVVELQQQLCGQVQDTANLQEELAQARRESTKQEKKIAVHKTQRQQLHQGLRKSSQQQSKPEERLQDLSRQAQHWQQLHVDSERALALREEELVVCKVELAFLMEELSKVTEQVEDTNRHSRHARQDAGEPTPHSQNT</sequence>
<name>A0A7R5KYL5_9PASS</name>
<feature type="compositionally biased region" description="Polar residues" evidence="1">
    <location>
        <begin position="28"/>
        <end position="43"/>
    </location>
</feature>
<dbReference type="Proteomes" id="UP000504627">
    <property type="component" value="Unplaced"/>
</dbReference>
<gene>
    <name evidence="3" type="primary">LOC113994402</name>
</gene>
<keyword evidence="2" id="KW-1185">Reference proteome</keyword>